<dbReference type="AlphaFoldDB" id="A0A812USE2"/>
<dbReference type="PROSITE" id="PS00018">
    <property type="entry name" value="EF_HAND_1"/>
    <property type="match status" value="2"/>
</dbReference>
<feature type="domain" description="EF-hand" evidence="4">
    <location>
        <begin position="45"/>
        <end position="68"/>
    </location>
</feature>
<comment type="caution">
    <text evidence="5">The sequence shown here is derived from an EMBL/GenBank/DDBJ whole genome shotgun (WGS) entry which is preliminary data.</text>
</comment>
<evidence type="ECO:0000313" key="5">
    <source>
        <dbReference type="EMBL" id="CAE7576342.1"/>
    </source>
</evidence>
<dbReference type="PANTHER" id="PTHR34524:SF6">
    <property type="entry name" value="CALCYPHOSINE LIKE"/>
    <property type="match status" value="1"/>
</dbReference>
<dbReference type="InterPro" id="IPR002048">
    <property type="entry name" value="EF_hand_dom"/>
</dbReference>
<dbReference type="InterPro" id="IPR018247">
    <property type="entry name" value="EF_Hand_1_Ca_BS"/>
</dbReference>
<evidence type="ECO:0000256" key="1">
    <source>
        <dbReference type="ARBA" id="ARBA00022723"/>
    </source>
</evidence>
<evidence type="ECO:0000313" key="6">
    <source>
        <dbReference type="Proteomes" id="UP000604046"/>
    </source>
</evidence>
<proteinExistence type="predicted"/>
<keyword evidence="3" id="KW-0106">Calcium</keyword>
<feature type="domain" description="EF-hand" evidence="4">
    <location>
        <begin position="211"/>
        <end position="246"/>
    </location>
</feature>
<dbReference type="Gene3D" id="1.10.238.10">
    <property type="entry name" value="EF-hand"/>
    <property type="match status" value="2"/>
</dbReference>
<keyword evidence="6" id="KW-1185">Reference proteome</keyword>
<protein>
    <submittedName>
        <fullName evidence="5">Mug40 protein</fullName>
    </submittedName>
</protein>
<accession>A0A812USE2</accession>
<dbReference type="GO" id="GO:0005509">
    <property type="term" value="F:calcium ion binding"/>
    <property type="evidence" value="ECO:0007669"/>
    <property type="project" value="InterPro"/>
</dbReference>
<dbReference type="Proteomes" id="UP000604046">
    <property type="component" value="Unassembled WGS sequence"/>
</dbReference>
<evidence type="ECO:0000256" key="2">
    <source>
        <dbReference type="ARBA" id="ARBA00022737"/>
    </source>
</evidence>
<keyword evidence="1" id="KW-0479">Metal-binding</keyword>
<dbReference type="InterPro" id="IPR051581">
    <property type="entry name" value="Ca-bind"/>
</dbReference>
<evidence type="ECO:0000256" key="3">
    <source>
        <dbReference type="ARBA" id="ARBA00022837"/>
    </source>
</evidence>
<feature type="non-terminal residue" evidence="5">
    <location>
        <position position="1"/>
    </location>
</feature>
<evidence type="ECO:0000259" key="4">
    <source>
        <dbReference type="PROSITE" id="PS50222"/>
    </source>
</evidence>
<dbReference type="SUPFAM" id="SSF47473">
    <property type="entry name" value="EF-hand"/>
    <property type="match status" value="2"/>
</dbReference>
<dbReference type="PANTHER" id="PTHR34524">
    <property type="entry name" value="CALCYPHOSIN"/>
    <property type="match status" value="1"/>
</dbReference>
<organism evidence="5 6">
    <name type="scientific">Symbiodinium natans</name>
    <dbReference type="NCBI Taxonomy" id="878477"/>
    <lineage>
        <taxon>Eukaryota</taxon>
        <taxon>Sar</taxon>
        <taxon>Alveolata</taxon>
        <taxon>Dinophyceae</taxon>
        <taxon>Suessiales</taxon>
        <taxon>Symbiodiniaceae</taxon>
        <taxon>Symbiodinium</taxon>
    </lineage>
</organism>
<reference evidence="5" key="1">
    <citation type="submission" date="2021-02" db="EMBL/GenBank/DDBJ databases">
        <authorList>
            <person name="Dougan E. K."/>
            <person name="Rhodes N."/>
            <person name="Thang M."/>
            <person name="Chan C."/>
        </authorList>
    </citation>
    <scope>NUCLEOTIDE SEQUENCE</scope>
</reference>
<name>A0A812USE2_9DINO</name>
<dbReference type="InterPro" id="IPR011992">
    <property type="entry name" value="EF-hand-dom_pair"/>
</dbReference>
<sequence length="414" mass="47546">AAPAISVRERGRQEEATARREALEDFHAFLTRKFRTLVAAWRQGLDADADGRLRFPEFCNACKRLGYRGKLKTLWRALDTSSVGYLTLRHIDKVADAGLDDFRSFLEDNFRTLDDAWERVFDTDKSGRCNESRFVTSCKELKYHGNALRVFKWLDVSGRRDLYIDDFDILGLRRRSETLNPSAEQRVLERQAKDRAEAEAMLGRFKLFLNQKFGNLVRAWRHLDSDGNGRVQFTDFCQSCRHMGFQGNLKALWLSLDSSDKGEVCLDNLDPDAVTCLLDFTRLLRVYFDDLDSCWLAVLDPDASGRCSLEEFERACRTLGYIRDAKQLHRYLDIHNTGVVTIDEMEVLGLPRASQEEAQARAKVQPGEAREELDRILQANFGPSAVQGWRKGLCLGPLAQQWTEEMSAEECYTW</sequence>
<keyword evidence="2" id="KW-0677">Repeat</keyword>
<dbReference type="OrthoDB" id="438368at2759"/>
<dbReference type="SMART" id="SM00054">
    <property type="entry name" value="EFh"/>
    <property type="match status" value="4"/>
</dbReference>
<dbReference type="EMBL" id="CAJNDS010002732">
    <property type="protein sequence ID" value="CAE7576342.1"/>
    <property type="molecule type" value="Genomic_DNA"/>
</dbReference>
<dbReference type="PROSITE" id="PS50222">
    <property type="entry name" value="EF_HAND_2"/>
    <property type="match status" value="2"/>
</dbReference>
<gene>
    <name evidence="5" type="primary">mug40</name>
    <name evidence="5" type="ORF">SNAT2548_LOCUS32874</name>
</gene>